<accession>B8CXZ8</accession>
<dbReference type="EMBL" id="CP001098">
    <property type="protein sequence ID" value="ACL70167.1"/>
    <property type="molecule type" value="Genomic_DNA"/>
</dbReference>
<dbReference type="InterPro" id="IPR036707">
    <property type="entry name" value="MinE_sf"/>
</dbReference>
<dbReference type="SUPFAM" id="SSF55229">
    <property type="entry name" value="Cell division protein MinE topological specificity domain"/>
    <property type="match status" value="1"/>
</dbReference>
<keyword evidence="5" id="KW-1185">Reference proteome</keyword>
<dbReference type="Gene3D" id="3.30.1070.10">
    <property type="entry name" value="Cell division topological specificity factor MinE"/>
    <property type="match status" value="1"/>
</dbReference>
<keyword evidence="3 4" id="KW-0132">Cell division</keyword>
<evidence type="ECO:0000256" key="2">
    <source>
        <dbReference type="ARBA" id="ARBA00025265"/>
    </source>
</evidence>
<dbReference type="AlphaFoldDB" id="B8CXZ8"/>
<evidence type="ECO:0000313" key="4">
    <source>
        <dbReference type="EMBL" id="ACL70167.1"/>
    </source>
</evidence>
<evidence type="ECO:0000256" key="1">
    <source>
        <dbReference type="ARBA" id="ARBA00008168"/>
    </source>
</evidence>
<evidence type="ECO:0000256" key="3">
    <source>
        <dbReference type="HAMAP-Rule" id="MF_00262"/>
    </source>
</evidence>
<dbReference type="HOGENOM" id="CLU_137929_1_0_9"/>
<keyword evidence="3" id="KW-0131">Cell cycle</keyword>
<dbReference type="OrthoDB" id="9796578at2"/>
<name>B8CXZ8_HALOH</name>
<dbReference type="GO" id="GO:0051301">
    <property type="term" value="P:cell division"/>
    <property type="evidence" value="ECO:0007669"/>
    <property type="project" value="UniProtKB-KW"/>
</dbReference>
<dbReference type="KEGG" id="hor:Hore_14180"/>
<comment type="similarity">
    <text evidence="1 3">Belongs to the MinE family.</text>
</comment>
<evidence type="ECO:0000313" key="5">
    <source>
        <dbReference type="Proteomes" id="UP000000719"/>
    </source>
</evidence>
<comment type="function">
    <text evidence="2 3">Prevents the cell division inhibition by proteins MinC and MinD at internal division sites while permitting inhibition at polar sites. This ensures cell division at the proper site by restricting the formation of a division septum at the midpoint of the long axis of the cell.</text>
</comment>
<dbReference type="GO" id="GO:0032955">
    <property type="term" value="P:regulation of division septum assembly"/>
    <property type="evidence" value="ECO:0007669"/>
    <property type="project" value="InterPro"/>
</dbReference>
<reference evidence="4 5" key="1">
    <citation type="journal article" date="2009" name="PLoS ONE">
        <title>Genome analysis of the anaerobic thermohalophilic bacterium Halothermothrix orenii.</title>
        <authorList>
            <person name="Mavromatis K."/>
            <person name="Ivanova N."/>
            <person name="Anderson I."/>
            <person name="Lykidis A."/>
            <person name="Hooper S.D."/>
            <person name="Sun H."/>
            <person name="Kunin V."/>
            <person name="Lapidus A."/>
            <person name="Hugenholtz P."/>
            <person name="Patel B."/>
            <person name="Kyrpides N.C."/>
        </authorList>
    </citation>
    <scope>NUCLEOTIDE SEQUENCE [LARGE SCALE GENOMIC DNA]</scope>
    <source>
        <strain evidence="5">H 168 / OCM 544 / DSM 9562</strain>
    </source>
</reference>
<organism evidence="4 5">
    <name type="scientific">Halothermothrix orenii (strain H 168 / OCM 544 / DSM 9562)</name>
    <dbReference type="NCBI Taxonomy" id="373903"/>
    <lineage>
        <taxon>Bacteria</taxon>
        <taxon>Bacillati</taxon>
        <taxon>Bacillota</taxon>
        <taxon>Clostridia</taxon>
        <taxon>Halanaerobiales</taxon>
        <taxon>Halothermotrichaceae</taxon>
        <taxon>Halothermothrix</taxon>
    </lineage>
</organism>
<dbReference type="Proteomes" id="UP000000719">
    <property type="component" value="Chromosome"/>
</dbReference>
<dbReference type="Pfam" id="PF03776">
    <property type="entry name" value="MinE"/>
    <property type="match status" value="1"/>
</dbReference>
<sequence>MGLKEGEGPSKDIAKERLQFILIQDRIDLSPQELESMKKELMGVITKYIKVDSNNVKMKINRNKDMMALVANFPLEKTV</sequence>
<dbReference type="InterPro" id="IPR005527">
    <property type="entry name" value="MinE"/>
</dbReference>
<gene>
    <name evidence="3" type="primary">minE</name>
    <name evidence="4" type="ordered locus">Hore_14180</name>
</gene>
<dbReference type="STRING" id="373903.Hore_14180"/>
<dbReference type="NCBIfam" id="TIGR01215">
    <property type="entry name" value="minE"/>
    <property type="match status" value="1"/>
</dbReference>
<dbReference type="HAMAP" id="MF_00262">
    <property type="entry name" value="MinE"/>
    <property type="match status" value="1"/>
</dbReference>
<proteinExistence type="inferred from homology"/>
<protein>
    <recommendedName>
        <fullName evidence="3">Cell division topological specificity factor</fullName>
    </recommendedName>
</protein>
<dbReference type="eggNOG" id="COG0851">
    <property type="taxonomic scope" value="Bacteria"/>
</dbReference>
<dbReference type="RefSeq" id="WP_012636350.1">
    <property type="nucleotide sequence ID" value="NC_011899.1"/>
</dbReference>